<dbReference type="Pfam" id="PF10346">
    <property type="entry name" value="Con-6"/>
    <property type="match status" value="1"/>
</dbReference>
<organism evidence="2 3">
    <name type="scientific">Coprinellus micaceus</name>
    <name type="common">Glistening ink-cap mushroom</name>
    <name type="synonym">Coprinus micaceus</name>
    <dbReference type="NCBI Taxonomy" id="71717"/>
    <lineage>
        <taxon>Eukaryota</taxon>
        <taxon>Fungi</taxon>
        <taxon>Dikarya</taxon>
        <taxon>Basidiomycota</taxon>
        <taxon>Agaricomycotina</taxon>
        <taxon>Agaricomycetes</taxon>
        <taxon>Agaricomycetidae</taxon>
        <taxon>Agaricales</taxon>
        <taxon>Agaricineae</taxon>
        <taxon>Psathyrellaceae</taxon>
        <taxon>Coprinellus</taxon>
    </lineage>
</organism>
<gene>
    <name evidence="2" type="ORF">FA13DRAFT_1728292</name>
</gene>
<reference evidence="2 3" key="1">
    <citation type="journal article" date="2019" name="Nat. Ecol. Evol.">
        <title>Megaphylogeny resolves global patterns of mushroom evolution.</title>
        <authorList>
            <person name="Varga T."/>
            <person name="Krizsan K."/>
            <person name="Foldi C."/>
            <person name="Dima B."/>
            <person name="Sanchez-Garcia M."/>
            <person name="Sanchez-Ramirez S."/>
            <person name="Szollosi G.J."/>
            <person name="Szarkandi J.G."/>
            <person name="Papp V."/>
            <person name="Albert L."/>
            <person name="Andreopoulos W."/>
            <person name="Angelini C."/>
            <person name="Antonin V."/>
            <person name="Barry K.W."/>
            <person name="Bougher N.L."/>
            <person name="Buchanan P."/>
            <person name="Buyck B."/>
            <person name="Bense V."/>
            <person name="Catcheside P."/>
            <person name="Chovatia M."/>
            <person name="Cooper J."/>
            <person name="Damon W."/>
            <person name="Desjardin D."/>
            <person name="Finy P."/>
            <person name="Geml J."/>
            <person name="Haridas S."/>
            <person name="Hughes K."/>
            <person name="Justo A."/>
            <person name="Karasinski D."/>
            <person name="Kautmanova I."/>
            <person name="Kiss B."/>
            <person name="Kocsube S."/>
            <person name="Kotiranta H."/>
            <person name="LaButti K.M."/>
            <person name="Lechner B.E."/>
            <person name="Liimatainen K."/>
            <person name="Lipzen A."/>
            <person name="Lukacs Z."/>
            <person name="Mihaltcheva S."/>
            <person name="Morgado L.N."/>
            <person name="Niskanen T."/>
            <person name="Noordeloos M.E."/>
            <person name="Ohm R.A."/>
            <person name="Ortiz-Santana B."/>
            <person name="Ovrebo C."/>
            <person name="Racz N."/>
            <person name="Riley R."/>
            <person name="Savchenko A."/>
            <person name="Shiryaev A."/>
            <person name="Soop K."/>
            <person name="Spirin V."/>
            <person name="Szebenyi C."/>
            <person name="Tomsovsky M."/>
            <person name="Tulloss R.E."/>
            <person name="Uehling J."/>
            <person name="Grigoriev I.V."/>
            <person name="Vagvolgyi C."/>
            <person name="Papp T."/>
            <person name="Martin F.M."/>
            <person name="Miettinen O."/>
            <person name="Hibbett D.S."/>
            <person name="Nagy L.G."/>
        </authorList>
    </citation>
    <scope>NUCLEOTIDE SEQUENCE [LARGE SCALE GENOMIC DNA]</scope>
    <source>
        <strain evidence="2 3">FP101781</strain>
    </source>
</reference>
<evidence type="ECO:0000313" key="3">
    <source>
        <dbReference type="Proteomes" id="UP000298030"/>
    </source>
</evidence>
<dbReference type="AlphaFoldDB" id="A0A4Y7TNG6"/>
<accession>A0A4Y7TNG6</accession>
<dbReference type="InterPro" id="IPR018824">
    <property type="entry name" value="Conidiation-specific_6"/>
</dbReference>
<evidence type="ECO:0000256" key="1">
    <source>
        <dbReference type="SAM" id="MobiDB-lite"/>
    </source>
</evidence>
<comment type="caution">
    <text evidence="2">The sequence shown here is derived from an EMBL/GenBank/DDBJ whole genome shotgun (WGS) entry which is preliminary data.</text>
</comment>
<sequence length="111" mass="12387">MPFFTSRRTRRTHAVSTVPRTSRRRGFTLPTFGRKNKNRVAGGHAAALSNPHTTRSGRGHAKRELRAMGQGNRTHVPLMTKIKRALGIRSSPRHSTHTTTMGSRSRHAIVV</sequence>
<dbReference type="Proteomes" id="UP000298030">
    <property type="component" value="Unassembled WGS sequence"/>
</dbReference>
<dbReference type="EMBL" id="QPFP01000007">
    <property type="protein sequence ID" value="TEB35484.1"/>
    <property type="molecule type" value="Genomic_DNA"/>
</dbReference>
<evidence type="ECO:0000313" key="2">
    <source>
        <dbReference type="EMBL" id="TEB35484.1"/>
    </source>
</evidence>
<name>A0A4Y7TNG6_COPMI</name>
<dbReference type="OrthoDB" id="3353448at2759"/>
<feature type="region of interest" description="Disordered" evidence="1">
    <location>
        <begin position="1"/>
        <end position="61"/>
    </location>
</feature>
<keyword evidence="3" id="KW-1185">Reference proteome</keyword>
<feature type="region of interest" description="Disordered" evidence="1">
    <location>
        <begin position="89"/>
        <end position="111"/>
    </location>
</feature>
<protein>
    <submittedName>
        <fullName evidence="2">Uncharacterized protein</fullName>
    </submittedName>
</protein>
<proteinExistence type="predicted"/>